<gene>
    <name evidence="1" type="ORF">ARMOST_08562</name>
</gene>
<sequence length="163" mass="18494">MVKFLNVQREEPGVEAEEVKETAGEDVDAIPSQEMTVSDAMEREIVAASLIHHKNETKDRLKWCSPNEYDTLDDLLTQTNMANKAVIKLQKHLSPHSVFRKCCDRKELQKKVEEANSLISSLPFKTSMDMSDDQHLAIRGIVTERPSAGTRKKPMFNNGGLYY</sequence>
<evidence type="ECO:0000313" key="1">
    <source>
        <dbReference type="EMBL" id="SJL05196.1"/>
    </source>
</evidence>
<accession>A0A284R909</accession>
<protein>
    <submittedName>
        <fullName evidence="1">Uncharacterized protein</fullName>
    </submittedName>
</protein>
<dbReference type="EMBL" id="FUEG01000006">
    <property type="protein sequence ID" value="SJL05196.1"/>
    <property type="molecule type" value="Genomic_DNA"/>
</dbReference>
<reference evidence="2" key="1">
    <citation type="journal article" date="2017" name="Nat. Ecol. Evol.">
        <title>Genome expansion and lineage-specific genetic innovations in the forest pathogenic fungi Armillaria.</title>
        <authorList>
            <person name="Sipos G."/>
            <person name="Prasanna A.N."/>
            <person name="Walter M.C."/>
            <person name="O'Connor E."/>
            <person name="Balint B."/>
            <person name="Krizsan K."/>
            <person name="Kiss B."/>
            <person name="Hess J."/>
            <person name="Varga T."/>
            <person name="Slot J."/>
            <person name="Riley R."/>
            <person name="Boka B."/>
            <person name="Rigling D."/>
            <person name="Barry K."/>
            <person name="Lee J."/>
            <person name="Mihaltcheva S."/>
            <person name="LaButti K."/>
            <person name="Lipzen A."/>
            <person name="Waldron R."/>
            <person name="Moloney N.M."/>
            <person name="Sperisen C."/>
            <person name="Kredics L."/>
            <person name="Vagvoelgyi C."/>
            <person name="Patrignani A."/>
            <person name="Fitzpatrick D."/>
            <person name="Nagy I."/>
            <person name="Doyle S."/>
            <person name="Anderson J.B."/>
            <person name="Grigoriev I.V."/>
            <person name="Gueldener U."/>
            <person name="Muensterkoetter M."/>
            <person name="Nagy L.G."/>
        </authorList>
    </citation>
    <scope>NUCLEOTIDE SEQUENCE [LARGE SCALE GENOMIC DNA]</scope>
    <source>
        <strain evidence="2">C18/9</strain>
    </source>
</reference>
<proteinExistence type="predicted"/>
<evidence type="ECO:0000313" key="2">
    <source>
        <dbReference type="Proteomes" id="UP000219338"/>
    </source>
</evidence>
<name>A0A284R909_ARMOS</name>
<keyword evidence="2" id="KW-1185">Reference proteome</keyword>
<dbReference type="AlphaFoldDB" id="A0A284R909"/>
<organism evidence="1 2">
    <name type="scientific">Armillaria ostoyae</name>
    <name type="common">Armillaria root rot fungus</name>
    <dbReference type="NCBI Taxonomy" id="47428"/>
    <lineage>
        <taxon>Eukaryota</taxon>
        <taxon>Fungi</taxon>
        <taxon>Dikarya</taxon>
        <taxon>Basidiomycota</taxon>
        <taxon>Agaricomycotina</taxon>
        <taxon>Agaricomycetes</taxon>
        <taxon>Agaricomycetidae</taxon>
        <taxon>Agaricales</taxon>
        <taxon>Marasmiineae</taxon>
        <taxon>Physalacriaceae</taxon>
        <taxon>Armillaria</taxon>
    </lineage>
</organism>
<dbReference type="OrthoDB" id="3156807at2759"/>
<dbReference type="Proteomes" id="UP000219338">
    <property type="component" value="Unassembled WGS sequence"/>
</dbReference>